<dbReference type="InterPro" id="IPR007656">
    <property type="entry name" value="GTD-bd"/>
</dbReference>
<dbReference type="InterPro" id="IPR015943">
    <property type="entry name" value="WD40/YVTN_repeat-like_dom_sf"/>
</dbReference>
<keyword evidence="6" id="KW-1133">Transmembrane helix</keyword>
<dbReference type="PROSITE" id="PS51775">
    <property type="entry name" value="GTD_BINDING"/>
    <property type="match status" value="1"/>
</dbReference>
<evidence type="ECO:0000259" key="10">
    <source>
        <dbReference type="PROSITE" id="PS51775"/>
    </source>
</evidence>
<evidence type="ECO:0000256" key="8">
    <source>
        <dbReference type="ARBA" id="ARBA00023242"/>
    </source>
</evidence>
<dbReference type="Proteomes" id="UP000824890">
    <property type="component" value="Unassembled WGS sequence"/>
</dbReference>
<feature type="compositionally biased region" description="Low complexity" evidence="9">
    <location>
        <begin position="756"/>
        <end position="766"/>
    </location>
</feature>
<keyword evidence="7" id="KW-0472">Membrane</keyword>
<evidence type="ECO:0000256" key="1">
    <source>
        <dbReference type="ARBA" id="ARBA00004123"/>
    </source>
</evidence>
<dbReference type="SUPFAM" id="SSF50978">
    <property type="entry name" value="WD40 repeat-like"/>
    <property type="match status" value="1"/>
</dbReference>
<name>A0ABQ8E2P1_BRANA</name>
<protein>
    <recommendedName>
        <fullName evidence="10">GTD-binding domain-containing protein</fullName>
    </recommendedName>
</protein>
<accession>A0ABQ8E2P1</accession>
<dbReference type="InterPro" id="IPR036322">
    <property type="entry name" value="WD40_repeat_dom_sf"/>
</dbReference>
<keyword evidence="12" id="KW-1185">Reference proteome</keyword>
<feature type="region of interest" description="Disordered" evidence="9">
    <location>
        <begin position="650"/>
        <end position="671"/>
    </location>
</feature>
<evidence type="ECO:0000256" key="9">
    <source>
        <dbReference type="SAM" id="MobiDB-lite"/>
    </source>
</evidence>
<feature type="compositionally biased region" description="Low complexity" evidence="9">
    <location>
        <begin position="52"/>
        <end position="65"/>
    </location>
</feature>
<dbReference type="Pfam" id="PF04576">
    <property type="entry name" value="Zein-binding"/>
    <property type="match status" value="1"/>
</dbReference>
<keyword evidence="4" id="KW-0812">Transmembrane</keyword>
<dbReference type="EMBL" id="JAGKQM010000003">
    <property type="protein sequence ID" value="KAH0935892.1"/>
    <property type="molecule type" value="Genomic_DNA"/>
</dbReference>
<evidence type="ECO:0000256" key="5">
    <source>
        <dbReference type="ARBA" id="ARBA00022737"/>
    </source>
</evidence>
<keyword evidence="8" id="KW-0539">Nucleus</keyword>
<reference evidence="11 12" key="1">
    <citation type="submission" date="2021-05" db="EMBL/GenBank/DDBJ databases">
        <title>Genome Assembly of Synthetic Allotetraploid Brassica napus Reveals Homoeologous Exchanges between Subgenomes.</title>
        <authorList>
            <person name="Davis J.T."/>
        </authorList>
    </citation>
    <scope>NUCLEOTIDE SEQUENCE [LARGE SCALE GENOMIC DNA]</scope>
    <source>
        <strain evidence="12">cv. Da-Ae</strain>
        <tissue evidence="11">Seedling</tissue>
    </source>
</reference>
<comment type="caution">
    <text evidence="11">The sequence shown here is derived from an EMBL/GenBank/DDBJ whole genome shotgun (WGS) entry which is preliminary data.</text>
</comment>
<organism evidence="11 12">
    <name type="scientific">Brassica napus</name>
    <name type="common">Rape</name>
    <dbReference type="NCBI Taxonomy" id="3708"/>
    <lineage>
        <taxon>Eukaryota</taxon>
        <taxon>Viridiplantae</taxon>
        <taxon>Streptophyta</taxon>
        <taxon>Embryophyta</taxon>
        <taxon>Tracheophyta</taxon>
        <taxon>Spermatophyta</taxon>
        <taxon>Magnoliopsida</taxon>
        <taxon>eudicotyledons</taxon>
        <taxon>Gunneridae</taxon>
        <taxon>Pentapetalae</taxon>
        <taxon>rosids</taxon>
        <taxon>malvids</taxon>
        <taxon>Brassicales</taxon>
        <taxon>Brassicaceae</taxon>
        <taxon>Brassiceae</taxon>
        <taxon>Brassica</taxon>
    </lineage>
</organism>
<evidence type="ECO:0000256" key="4">
    <source>
        <dbReference type="ARBA" id="ARBA00022692"/>
    </source>
</evidence>
<dbReference type="Gene3D" id="2.130.10.10">
    <property type="entry name" value="YVTN repeat-like/Quinoprotein amine dehydrogenase"/>
    <property type="match status" value="1"/>
</dbReference>
<feature type="compositionally biased region" description="Basic and acidic residues" evidence="9">
    <location>
        <begin position="689"/>
        <end position="755"/>
    </location>
</feature>
<dbReference type="PANTHER" id="PTHR22652:SF0">
    <property type="entry name" value="NUCLEOPORIN NUP43"/>
    <property type="match status" value="1"/>
</dbReference>
<feature type="region of interest" description="Disordered" evidence="9">
    <location>
        <begin position="46"/>
        <end position="65"/>
    </location>
</feature>
<evidence type="ECO:0000256" key="2">
    <source>
        <dbReference type="ARBA" id="ARBA00004370"/>
    </source>
</evidence>
<feature type="domain" description="GTD-binding" evidence="10">
    <location>
        <begin position="469"/>
        <end position="567"/>
    </location>
</feature>
<feature type="region of interest" description="Disordered" evidence="9">
    <location>
        <begin position="686"/>
        <end position="768"/>
    </location>
</feature>
<evidence type="ECO:0000313" key="12">
    <source>
        <dbReference type="Proteomes" id="UP000824890"/>
    </source>
</evidence>
<evidence type="ECO:0000313" key="11">
    <source>
        <dbReference type="EMBL" id="KAH0935892.1"/>
    </source>
</evidence>
<dbReference type="PANTHER" id="PTHR22652">
    <property type="entry name" value="NUCLEOPORIN NUP43"/>
    <property type="match status" value="1"/>
</dbReference>
<comment type="subcellular location">
    <subcellularLocation>
        <location evidence="2">Membrane</location>
    </subcellularLocation>
    <subcellularLocation>
        <location evidence="1">Nucleus</location>
    </subcellularLocation>
</comment>
<proteinExistence type="predicted"/>
<keyword evidence="5" id="KW-0677">Repeat</keyword>
<sequence>MEMHDSLQVHRLPQSKYVDGVRWLPQASALNRFFAAAFHDPDSESSSIEIQSLDPNPNNSPSVVSLSSWTSPSRVSSLEVVGGGSFKPMVSAATSSGSVHVLMVDLVEGGVIGEVYAAEGERFHVGRVEGVDWREGGECVTVGDDGRVNVVTVVNGGEGLRYRRVFDGNGLVGYRAVKWASPCEFVTGGYGFGLQLWDQRKSGEAVSQLKGSWFQGKTSAVVHSIDIHPSRKHTCIAGGSSGAVFAWDLRWPKQPIVLSGVGASEGINNPLSESEVWEVQYDSYTKSNISSSRILPVMTCSEDGILGVIEQGEEPFELLAEPCAINSFDIDRQNPQLRVGINSSLLKALAKKIRSSMKESEEGGICDLKDLELRLEIFTYGTVLVAVPLRMFTDTSLTANQSLTRDKKKKSATVGPTGTNTWPSLPLFKDIKLVITLIGSASSSITAPLLLQPLRDMVERSHSFKLPGAEINDLRMALYERKEVVERLQDELDAEREASATSASEAMSMILRLQGEKAELAMEAGQYKRIVEEEMSHAEMSFALLEDFIYQKEVEITALEHQVEVYRSQLMSLGYSDLISLDDVKLQGSLSDRSQTPSPELVDDLSIPVEKEVIEQSLDSQKSSLDVYWEQIKKLDEQVKELTHFRDSMQYKSSMSESRVNKREEDVASSSKGLFKSEETLVIKVAKQTKMDKKSPKQTRDRSGKRNRGEYQAELQRLRQRVDRLERERTKTEPETSGVVKEEETSLVRETKEEVSSVQSSEVKSSNTVENLQPWIDPAILSIQEAKSCM</sequence>
<gene>
    <name evidence="11" type="ORF">HID58_013009</name>
</gene>
<keyword evidence="3" id="KW-0853">WD repeat</keyword>
<evidence type="ECO:0000256" key="3">
    <source>
        <dbReference type="ARBA" id="ARBA00022574"/>
    </source>
</evidence>
<evidence type="ECO:0000256" key="7">
    <source>
        <dbReference type="ARBA" id="ARBA00023136"/>
    </source>
</evidence>
<evidence type="ECO:0000256" key="6">
    <source>
        <dbReference type="ARBA" id="ARBA00022989"/>
    </source>
</evidence>